<name>A0A7W0CUT9_9ACTN</name>
<sequence length="84" mass="8631">MNGLQVPTAAAQPLNSLIGDFLICRWAGIGLAGWRLVPVDDLSGSGFANGHLAFLSSCSNAAGTSLIDQTIHLASVFQRCGSAT</sequence>
<organism evidence="1 2">
    <name type="scientific">Nonomuraea soli</name>
    <dbReference type="NCBI Taxonomy" id="1032476"/>
    <lineage>
        <taxon>Bacteria</taxon>
        <taxon>Bacillati</taxon>
        <taxon>Actinomycetota</taxon>
        <taxon>Actinomycetes</taxon>
        <taxon>Streptosporangiales</taxon>
        <taxon>Streptosporangiaceae</taxon>
        <taxon>Nonomuraea</taxon>
    </lineage>
</organism>
<dbReference type="Proteomes" id="UP000530928">
    <property type="component" value="Unassembled WGS sequence"/>
</dbReference>
<dbReference type="RefSeq" id="WP_181616334.1">
    <property type="nucleotide sequence ID" value="NZ_BAABAM010000014.1"/>
</dbReference>
<keyword evidence="2" id="KW-1185">Reference proteome</keyword>
<evidence type="ECO:0000313" key="1">
    <source>
        <dbReference type="EMBL" id="MBA2897642.1"/>
    </source>
</evidence>
<dbReference type="AlphaFoldDB" id="A0A7W0CUT9"/>
<accession>A0A7W0CUT9</accession>
<protein>
    <submittedName>
        <fullName evidence="1">Uncharacterized protein</fullName>
    </submittedName>
</protein>
<reference evidence="1 2" key="1">
    <citation type="submission" date="2020-07" db="EMBL/GenBank/DDBJ databases">
        <title>Genomic Encyclopedia of Type Strains, Phase IV (KMG-IV): sequencing the most valuable type-strain genomes for metagenomic binning, comparative biology and taxonomic classification.</title>
        <authorList>
            <person name="Goeker M."/>
        </authorList>
    </citation>
    <scope>NUCLEOTIDE SEQUENCE [LARGE SCALE GENOMIC DNA]</scope>
    <source>
        <strain evidence="1 2">DSM 45533</strain>
    </source>
</reference>
<proteinExistence type="predicted"/>
<dbReference type="EMBL" id="JACDUR010000012">
    <property type="protein sequence ID" value="MBA2897642.1"/>
    <property type="molecule type" value="Genomic_DNA"/>
</dbReference>
<comment type="caution">
    <text evidence="1">The sequence shown here is derived from an EMBL/GenBank/DDBJ whole genome shotgun (WGS) entry which is preliminary data.</text>
</comment>
<gene>
    <name evidence="1" type="ORF">HNR30_009044</name>
</gene>
<evidence type="ECO:0000313" key="2">
    <source>
        <dbReference type="Proteomes" id="UP000530928"/>
    </source>
</evidence>